<name>A0A1I8C112_MELHA</name>
<organism evidence="1 2">
    <name type="scientific">Meloidogyne hapla</name>
    <name type="common">Root-knot nematode worm</name>
    <dbReference type="NCBI Taxonomy" id="6305"/>
    <lineage>
        <taxon>Eukaryota</taxon>
        <taxon>Metazoa</taxon>
        <taxon>Ecdysozoa</taxon>
        <taxon>Nematoda</taxon>
        <taxon>Chromadorea</taxon>
        <taxon>Rhabditida</taxon>
        <taxon>Tylenchina</taxon>
        <taxon>Tylenchomorpha</taxon>
        <taxon>Tylenchoidea</taxon>
        <taxon>Meloidogynidae</taxon>
        <taxon>Meloidogyninae</taxon>
        <taxon>Meloidogyne</taxon>
    </lineage>
</organism>
<evidence type="ECO:0000313" key="2">
    <source>
        <dbReference type="WBParaSite" id="MhA1_Contig877.frz3.gene11"/>
    </source>
</evidence>
<dbReference type="AlphaFoldDB" id="A0A1I8C112"/>
<sequence length="95" mass="10735">METIQQTRSRAIVLQDFESLLMELHSQKNNYVVNNYVLCQSGSADTLDKFSLNLSGDQLTDSITTIFSDIIISANNLNQMGQEFFESISMYDEGL</sequence>
<dbReference type="Proteomes" id="UP000095281">
    <property type="component" value="Unplaced"/>
</dbReference>
<protein>
    <submittedName>
        <fullName evidence="2">WXG100 family type VII secretion target</fullName>
    </submittedName>
</protein>
<reference evidence="2" key="1">
    <citation type="submission" date="2016-11" db="UniProtKB">
        <authorList>
            <consortium name="WormBaseParasite"/>
        </authorList>
    </citation>
    <scope>IDENTIFICATION</scope>
</reference>
<evidence type="ECO:0000313" key="1">
    <source>
        <dbReference type="Proteomes" id="UP000095281"/>
    </source>
</evidence>
<accession>A0A1I8C112</accession>
<proteinExistence type="predicted"/>
<keyword evidence="1" id="KW-1185">Reference proteome</keyword>
<dbReference type="WBParaSite" id="MhA1_Contig877.frz3.gene11">
    <property type="protein sequence ID" value="MhA1_Contig877.frz3.gene11"/>
    <property type="gene ID" value="MhA1_Contig877.frz3.gene11"/>
</dbReference>